<name>A0A2P2LRZ1_RHIMU</name>
<sequence length="84" mass="9831">MMHLVLPTMNKTGRGCPIQVMTMTHSLSRKSLRLNLGGRLWSHLKQRRALVTEFFALSNIKLMLYHCDLLKILLCPIFDRNFLF</sequence>
<evidence type="ECO:0000313" key="1">
    <source>
        <dbReference type="EMBL" id="MBX20742.1"/>
    </source>
</evidence>
<proteinExistence type="predicted"/>
<organism evidence="1">
    <name type="scientific">Rhizophora mucronata</name>
    <name type="common">Asiatic mangrove</name>
    <dbReference type="NCBI Taxonomy" id="61149"/>
    <lineage>
        <taxon>Eukaryota</taxon>
        <taxon>Viridiplantae</taxon>
        <taxon>Streptophyta</taxon>
        <taxon>Embryophyta</taxon>
        <taxon>Tracheophyta</taxon>
        <taxon>Spermatophyta</taxon>
        <taxon>Magnoliopsida</taxon>
        <taxon>eudicotyledons</taxon>
        <taxon>Gunneridae</taxon>
        <taxon>Pentapetalae</taxon>
        <taxon>rosids</taxon>
        <taxon>fabids</taxon>
        <taxon>Malpighiales</taxon>
        <taxon>Rhizophoraceae</taxon>
        <taxon>Rhizophora</taxon>
    </lineage>
</organism>
<accession>A0A2P2LRZ1</accession>
<dbReference type="AlphaFoldDB" id="A0A2P2LRZ1"/>
<reference evidence="1" key="1">
    <citation type="submission" date="2018-02" db="EMBL/GenBank/DDBJ databases">
        <title>Rhizophora mucronata_Transcriptome.</title>
        <authorList>
            <person name="Meera S.P."/>
            <person name="Sreeshan A."/>
            <person name="Augustine A."/>
        </authorList>
    </citation>
    <scope>NUCLEOTIDE SEQUENCE</scope>
    <source>
        <tissue evidence="1">Leaf</tissue>
    </source>
</reference>
<dbReference type="EMBL" id="GGEC01040258">
    <property type="protein sequence ID" value="MBX20742.1"/>
    <property type="molecule type" value="Transcribed_RNA"/>
</dbReference>
<protein>
    <submittedName>
        <fullName evidence="1">Uncharacterized protein</fullName>
    </submittedName>
</protein>